<keyword evidence="3" id="KW-1185">Reference proteome</keyword>
<organism evidence="2 3">
    <name type="scientific">Plenodomus tracheiphilus IPT5</name>
    <dbReference type="NCBI Taxonomy" id="1408161"/>
    <lineage>
        <taxon>Eukaryota</taxon>
        <taxon>Fungi</taxon>
        <taxon>Dikarya</taxon>
        <taxon>Ascomycota</taxon>
        <taxon>Pezizomycotina</taxon>
        <taxon>Dothideomycetes</taxon>
        <taxon>Pleosporomycetidae</taxon>
        <taxon>Pleosporales</taxon>
        <taxon>Pleosporineae</taxon>
        <taxon>Leptosphaeriaceae</taxon>
        <taxon>Plenodomus</taxon>
    </lineage>
</organism>
<reference evidence="2" key="1">
    <citation type="submission" date="2020-01" db="EMBL/GenBank/DDBJ databases">
        <authorList>
            <consortium name="DOE Joint Genome Institute"/>
            <person name="Haridas S."/>
            <person name="Albert R."/>
            <person name="Binder M."/>
            <person name="Bloem J."/>
            <person name="Labutti K."/>
            <person name="Salamov A."/>
            <person name="Andreopoulos B."/>
            <person name="Baker S.E."/>
            <person name="Barry K."/>
            <person name="Bills G."/>
            <person name="Bluhm B.H."/>
            <person name="Cannon C."/>
            <person name="Castanera R."/>
            <person name="Culley D.E."/>
            <person name="Daum C."/>
            <person name="Ezra D."/>
            <person name="Gonzalez J.B."/>
            <person name="Henrissat B."/>
            <person name="Kuo A."/>
            <person name="Liang C."/>
            <person name="Lipzen A."/>
            <person name="Lutzoni F."/>
            <person name="Magnuson J."/>
            <person name="Mondo S."/>
            <person name="Nolan M."/>
            <person name="Ohm R."/>
            <person name="Pangilinan J."/>
            <person name="Park H.-J."/>
            <person name="Ramirez L."/>
            <person name="Alfaro M."/>
            <person name="Sun H."/>
            <person name="Tritt A."/>
            <person name="Yoshinaga Y."/>
            <person name="Zwiers L.-H."/>
            <person name="Turgeon B.G."/>
            <person name="Goodwin S.B."/>
            <person name="Spatafora J.W."/>
            <person name="Crous P.W."/>
            <person name="Grigoriev I.V."/>
        </authorList>
    </citation>
    <scope>NUCLEOTIDE SEQUENCE</scope>
    <source>
        <strain evidence="2">IPT5</strain>
    </source>
</reference>
<evidence type="ECO:0000256" key="1">
    <source>
        <dbReference type="SAM" id="MobiDB-lite"/>
    </source>
</evidence>
<dbReference type="EMBL" id="MU006310">
    <property type="protein sequence ID" value="KAF2849806.1"/>
    <property type="molecule type" value="Genomic_DNA"/>
</dbReference>
<dbReference type="Proteomes" id="UP000799423">
    <property type="component" value="Unassembled WGS sequence"/>
</dbReference>
<gene>
    <name evidence="2" type="ORF">T440DRAFT_479958</name>
</gene>
<protein>
    <submittedName>
        <fullName evidence="2">Uncharacterized protein</fullName>
    </submittedName>
</protein>
<feature type="compositionally biased region" description="Basic and acidic residues" evidence="1">
    <location>
        <begin position="111"/>
        <end position="123"/>
    </location>
</feature>
<feature type="region of interest" description="Disordered" evidence="1">
    <location>
        <begin position="1"/>
        <end position="39"/>
    </location>
</feature>
<evidence type="ECO:0000313" key="3">
    <source>
        <dbReference type="Proteomes" id="UP000799423"/>
    </source>
</evidence>
<dbReference type="AlphaFoldDB" id="A0A6A7B2R1"/>
<dbReference type="OrthoDB" id="3800817at2759"/>
<feature type="compositionally biased region" description="Basic residues" evidence="1">
    <location>
        <begin position="16"/>
        <end position="25"/>
    </location>
</feature>
<accession>A0A6A7B2R1</accession>
<evidence type="ECO:0000313" key="2">
    <source>
        <dbReference type="EMBL" id="KAF2849806.1"/>
    </source>
</evidence>
<name>A0A6A7B2R1_9PLEO</name>
<sequence>MSTRSRRSMTSSGSGRQRRQAKLVVRRSLSSTPSPLQLPSAAHISQDVSALSQTPHTQLSLHDSPALLPQYSLAQTSRSSPGGLRPPHLDRATRQRLESQVHHILQRLGENELKGDASHEYGNDKAPGSASTGSRERLELELDQLLQCLHECQAEQEGPYLLPEEPRVGKLFVPEDELHSEPSVAQNEQPPELVVAQDGNRAEQDESYMAHDGNHTALGEVEAETTLAHSASVRIASNAIAEYRVHRSPHRFFTESPQLQNRFNTLVRKASQLSALSTAEIYMVVRGEGHFYVYNSVAKGSHCAPEPQPDEIVVCVAMEDAES</sequence>
<feature type="compositionally biased region" description="Low complexity" evidence="1">
    <location>
        <begin position="28"/>
        <end position="39"/>
    </location>
</feature>
<feature type="region of interest" description="Disordered" evidence="1">
    <location>
        <begin position="111"/>
        <end position="134"/>
    </location>
</feature>
<proteinExistence type="predicted"/>